<dbReference type="SMART" id="SM00612">
    <property type="entry name" value="Kelch"/>
    <property type="match status" value="13"/>
</dbReference>
<evidence type="ECO:0000313" key="2">
    <source>
        <dbReference type="EMBL" id="AUX45251.1"/>
    </source>
</evidence>
<dbReference type="EMBL" id="CP012673">
    <property type="protein sequence ID" value="AUX45251.1"/>
    <property type="molecule type" value="Genomic_DNA"/>
</dbReference>
<reference evidence="2 3" key="1">
    <citation type="submission" date="2015-09" db="EMBL/GenBank/DDBJ databases">
        <title>Sorangium comparison.</title>
        <authorList>
            <person name="Zaburannyi N."/>
            <person name="Bunk B."/>
            <person name="Overmann J."/>
            <person name="Mueller R."/>
        </authorList>
    </citation>
    <scope>NUCLEOTIDE SEQUENCE [LARGE SCALE GENOMIC DNA]</scope>
    <source>
        <strain evidence="2 3">So ce26</strain>
    </source>
</reference>
<proteinExistence type="predicted"/>
<evidence type="ECO:0000313" key="3">
    <source>
        <dbReference type="Proteomes" id="UP000238348"/>
    </source>
</evidence>
<dbReference type="InterPro" id="IPR011043">
    <property type="entry name" value="Gal_Oxase/kelch_b-propeller"/>
</dbReference>
<sequence length="1103" mass="115626">MQHRAPLPCLLRLLLALLLAAAPGCAADAEQPDARALRRDFPGQADQVLRGRAAFAATGEGFEAAAPALLAGLPALHGLAAPQALWAPLPRQAPRSGLRARLPRRGDGAVQLVLPDGFEVHVRERGASGEGALEGDAVMYTREGGASFWAATDAGYEEWLLLAPSAVTRAGPVAVWDIEGAAPRQRGEAVELADASGDPRLRVTAPLAYAAQGRPVDASLVARGTTIELWVDAEGEAVLVDPAWIQLSSQMTIEREQHSATVLHDGRVLVAGGSHVGESGGATALSSAEVFDPGTGRWTAVPSMRATRKDHTATLLHDGRVLVIGGFNEDEALRSAELFDPGTNDWTTTPPMTSPRQNHTATLLPSGDVLVVGGLQVPLGGAPDVALNAEVFDPRSQAWTQTAPLNVARASHTASLLPDGRVLVAGGQGLGDGSKGLASVELFDPGPGTWTLAEPMYRARISHIAELLRSGELLVAGGEYRQERHTSAELFNPASMMWTRVGSLGTGRSNSGSAVLSDGRVVVAGGMDDERSVTATTEIFDPDTWTWSATAPLNTARLECPLVALKEGRLLAAGGHGSWGALRDVELFEPSSGSWAPAERMIEARAKHTATLLADGRVLVAGGVVPVSDEKYASKRPVASALLFQPEDGRWIAADPMHPARAYHAAARLTDGRVLVAGGETGDEPNIDVVSSAALFNPATLRWTPTASMHTARQLHTMTLLADGRVLAVGGMVRFSEFLATSEIFDPETERWTSTGPLTSVRIAHTATLLHSGRVLVTGGVLPGKDGGDGMLDTAEVFDPETGAWREVTQRMREGRTLHTATLLDDGRVLIAGGDTFSGSATAEVFNPESQRWEAAAPLNVRRTKQPAALLENGCVLIAGGVAQNRGAISSVELFDPRTFTWRAASPMTVRRSAHSATRLLDGRVLLVGGIQGDDVYLPSAELFSAAPLGTPCSSACECQSGHCVDGVCCDKACEAVSCEACSVRRKASAEGICTPLRPECSPFACDAETGGCVERCVSINDCAEGYVCDLSGGCVRLPADRSFFDTSSCALARAPSGASGRGAAPLGLLLLAALPALAAARRRASARASAPRQSLPTRQHLP</sequence>
<dbReference type="PANTHER" id="PTHR45632">
    <property type="entry name" value="LD33804P"/>
    <property type="match status" value="1"/>
</dbReference>
<accession>A0A2L0F171</accession>
<gene>
    <name evidence="2" type="ORF">SOCE26_067320</name>
</gene>
<dbReference type="OrthoDB" id="8673369at2"/>
<protein>
    <submittedName>
        <fullName evidence="2">Uncharacterized protein</fullName>
    </submittedName>
</protein>
<dbReference type="AlphaFoldDB" id="A0A2L0F171"/>
<evidence type="ECO:0000256" key="1">
    <source>
        <dbReference type="SAM" id="SignalP"/>
    </source>
</evidence>
<dbReference type="Pfam" id="PF24681">
    <property type="entry name" value="Kelch_KLHDC2_KLHL20_DRC7"/>
    <property type="match status" value="1"/>
</dbReference>
<dbReference type="Gene3D" id="2.130.10.80">
    <property type="entry name" value="Galactose oxidase/kelch, beta-propeller"/>
    <property type="match status" value="5"/>
</dbReference>
<dbReference type="InterPro" id="IPR006652">
    <property type="entry name" value="Kelch_1"/>
</dbReference>
<dbReference type="Gene3D" id="2.120.10.80">
    <property type="entry name" value="Kelch-type beta propeller"/>
    <property type="match status" value="2"/>
</dbReference>
<feature type="chain" id="PRO_5014772366" evidence="1">
    <location>
        <begin position="27"/>
        <end position="1103"/>
    </location>
</feature>
<name>A0A2L0F171_SORCE</name>
<feature type="signal peptide" evidence="1">
    <location>
        <begin position="1"/>
        <end position="26"/>
    </location>
</feature>
<dbReference type="InterPro" id="IPR037293">
    <property type="entry name" value="Gal_Oxidase_central_sf"/>
</dbReference>
<keyword evidence="1" id="KW-0732">Signal</keyword>
<dbReference type="SUPFAM" id="SSF117281">
    <property type="entry name" value="Kelch motif"/>
    <property type="match status" value="2"/>
</dbReference>
<organism evidence="2 3">
    <name type="scientific">Sorangium cellulosum</name>
    <name type="common">Polyangium cellulosum</name>
    <dbReference type="NCBI Taxonomy" id="56"/>
    <lineage>
        <taxon>Bacteria</taxon>
        <taxon>Pseudomonadati</taxon>
        <taxon>Myxococcota</taxon>
        <taxon>Polyangia</taxon>
        <taxon>Polyangiales</taxon>
        <taxon>Polyangiaceae</taxon>
        <taxon>Sorangium</taxon>
    </lineage>
</organism>
<dbReference type="RefSeq" id="WP_159397554.1">
    <property type="nucleotide sequence ID" value="NZ_CP012673.1"/>
</dbReference>
<dbReference type="InterPro" id="IPR015915">
    <property type="entry name" value="Kelch-typ_b-propeller"/>
</dbReference>
<dbReference type="SUPFAM" id="SSF50965">
    <property type="entry name" value="Galactose oxidase, central domain"/>
    <property type="match status" value="1"/>
</dbReference>
<dbReference type="PANTHER" id="PTHR45632:SF26">
    <property type="entry name" value="BTB DOMAIN-CONTAINING PROTEIN"/>
    <property type="match status" value="1"/>
</dbReference>
<dbReference type="Pfam" id="PF01344">
    <property type="entry name" value="Kelch_1"/>
    <property type="match status" value="4"/>
</dbReference>
<dbReference type="Proteomes" id="UP000238348">
    <property type="component" value="Chromosome"/>
</dbReference>